<evidence type="ECO:0008006" key="5">
    <source>
        <dbReference type="Google" id="ProtNLM"/>
    </source>
</evidence>
<dbReference type="CDD" id="cd18809">
    <property type="entry name" value="SF1_C_RecD"/>
    <property type="match status" value="1"/>
</dbReference>
<dbReference type="AlphaFoldDB" id="A0A816ANW7"/>
<gene>
    <name evidence="1" type="ORF">CJN711_LOCUS35147</name>
    <name evidence="3" type="ORF">GIL414_LOCUS55771</name>
    <name evidence="2" type="ORF">SMN809_LOCUS12379</name>
</gene>
<dbReference type="EMBL" id="CAJNOV010017144">
    <property type="protein sequence ID" value="CAF1600646.1"/>
    <property type="molecule type" value="Genomic_DNA"/>
</dbReference>
<dbReference type="InterPro" id="IPR027417">
    <property type="entry name" value="P-loop_NTPase"/>
</dbReference>
<evidence type="ECO:0000313" key="2">
    <source>
        <dbReference type="EMBL" id="CAF4009172.1"/>
    </source>
</evidence>
<dbReference type="EMBL" id="CAJOBI010004666">
    <property type="protein sequence ID" value="CAF4009172.1"/>
    <property type="molecule type" value="Genomic_DNA"/>
</dbReference>
<dbReference type="EMBL" id="CAJOBJ010198683">
    <property type="protein sequence ID" value="CAF4976748.1"/>
    <property type="molecule type" value="Genomic_DNA"/>
</dbReference>
<evidence type="ECO:0000313" key="3">
    <source>
        <dbReference type="EMBL" id="CAF4976748.1"/>
    </source>
</evidence>
<protein>
    <recommendedName>
        <fullName evidence="5">ATP-dependent DNA helicase</fullName>
    </recommendedName>
</protein>
<dbReference type="Proteomes" id="UP000676336">
    <property type="component" value="Unassembled WGS sequence"/>
</dbReference>
<evidence type="ECO:0000313" key="1">
    <source>
        <dbReference type="EMBL" id="CAF1600646.1"/>
    </source>
</evidence>
<dbReference type="PANTHER" id="PTHR47642">
    <property type="entry name" value="ATP-DEPENDENT DNA HELICASE"/>
    <property type="match status" value="1"/>
</dbReference>
<proteinExistence type="predicted"/>
<dbReference type="SUPFAM" id="SSF52540">
    <property type="entry name" value="P-loop containing nucleoside triphosphate hydrolases"/>
    <property type="match status" value="1"/>
</dbReference>
<evidence type="ECO:0000313" key="4">
    <source>
        <dbReference type="Proteomes" id="UP000663855"/>
    </source>
</evidence>
<accession>A0A816ANW7</accession>
<dbReference type="InterPro" id="IPR051055">
    <property type="entry name" value="PIF1_helicase"/>
</dbReference>
<dbReference type="Gene3D" id="3.40.50.300">
    <property type="entry name" value="P-loop containing nucleotide triphosphate hydrolases"/>
    <property type="match status" value="1"/>
</dbReference>
<dbReference type="Proteomes" id="UP000681720">
    <property type="component" value="Unassembled WGS sequence"/>
</dbReference>
<dbReference type="Proteomes" id="UP000663855">
    <property type="component" value="Unassembled WGS sequence"/>
</dbReference>
<name>A0A816ANW7_9BILA</name>
<organism evidence="1 4">
    <name type="scientific">Rotaria magnacalcarata</name>
    <dbReference type="NCBI Taxonomy" id="392030"/>
    <lineage>
        <taxon>Eukaryota</taxon>
        <taxon>Metazoa</taxon>
        <taxon>Spiralia</taxon>
        <taxon>Gnathifera</taxon>
        <taxon>Rotifera</taxon>
        <taxon>Eurotatoria</taxon>
        <taxon>Bdelloidea</taxon>
        <taxon>Philodinida</taxon>
        <taxon>Philodinidae</taxon>
        <taxon>Rotaria</taxon>
    </lineage>
</organism>
<sequence length="177" mass="20213">MHSHLTQIMGIHSNTGIFGNVAIIAIGDFYQCSPVAATEEQKQFPLRLSWAITIHKAQGITVDQVAISTKDMFGTGMGYTALSRVRTLEGLFLIDLHVNKFYCNENIDRVLSQMKQIKRKQLIFQNSSNYLNILFHNIEGLKCNFNALKNHHLTRHANLICLTETWLNDKIKKQILK</sequence>
<reference evidence="1" key="1">
    <citation type="submission" date="2021-02" db="EMBL/GenBank/DDBJ databases">
        <authorList>
            <person name="Nowell W R."/>
        </authorList>
    </citation>
    <scope>NUCLEOTIDE SEQUENCE</scope>
</reference>
<comment type="caution">
    <text evidence="1">The sequence shown here is derived from an EMBL/GenBank/DDBJ whole genome shotgun (WGS) entry which is preliminary data.</text>
</comment>
<dbReference type="PANTHER" id="PTHR47642:SF5">
    <property type="entry name" value="ATP-DEPENDENT DNA HELICASE"/>
    <property type="match status" value="1"/>
</dbReference>